<sequence>MSATQQAHEHAPDRTLVYNVQPLMPALQQAHMPDQTPVYNVQPLMSANQQAHEHAPDRTPCTTCSR</sequence>
<name>A0A9D4GKV1_DREPO</name>
<evidence type="ECO:0000313" key="3">
    <source>
        <dbReference type="Proteomes" id="UP000828390"/>
    </source>
</evidence>
<feature type="region of interest" description="Disordered" evidence="1">
    <location>
        <begin position="46"/>
        <end position="66"/>
    </location>
</feature>
<evidence type="ECO:0000313" key="2">
    <source>
        <dbReference type="EMBL" id="KAH3818905.1"/>
    </source>
</evidence>
<dbReference type="Proteomes" id="UP000828390">
    <property type="component" value="Unassembled WGS sequence"/>
</dbReference>
<reference evidence="2" key="2">
    <citation type="submission" date="2020-11" db="EMBL/GenBank/DDBJ databases">
        <authorList>
            <person name="McCartney M.A."/>
            <person name="Auch B."/>
            <person name="Kono T."/>
            <person name="Mallez S."/>
            <person name="Becker A."/>
            <person name="Gohl D.M."/>
            <person name="Silverstein K.A.T."/>
            <person name="Koren S."/>
            <person name="Bechman K.B."/>
            <person name="Herman A."/>
            <person name="Abrahante J.E."/>
            <person name="Garbe J."/>
        </authorList>
    </citation>
    <scope>NUCLEOTIDE SEQUENCE</scope>
    <source>
        <strain evidence="2">Duluth1</strain>
        <tissue evidence="2">Whole animal</tissue>
    </source>
</reference>
<proteinExistence type="predicted"/>
<protein>
    <submittedName>
        <fullName evidence="2">Uncharacterized protein</fullName>
    </submittedName>
</protein>
<keyword evidence="3" id="KW-1185">Reference proteome</keyword>
<organism evidence="2 3">
    <name type="scientific">Dreissena polymorpha</name>
    <name type="common">Zebra mussel</name>
    <name type="synonym">Mytilus polymorpha</name>
    <dbReference type="NCBI Taxonomy" id="45954"/>
    <lineage>
        <taxon>Eukaryota</taxon>
        <taxon>Metazoa</taxon>
        <taxon>Spiralia</taxon>
        <taxon>Lophotrochozoa</taxon>
        <taxon>Mollusca</taxon>
        <taxon>Bivalvia</taxon>
        <taxon>Autobranchia</taxon>
        <taxon>Heteroconchia</taxon>
        <taxon>Euheterodonta</taxon>
        <taxon>Imparidentia</taxon>
        <taxon>Neoheterodontei</taxon>
        <taxon>Myida</taxon>
        <taxon>Dreissenoidea</taxon>
        <taxon>Dreissenidae</taxon>
        <taxon>Dreissena</taxon>
    </lineage>
</organism>
<dbReference type="EMBL" id="JAIWYP010000005">
    <property type="protein sequence ID" value="KAH3818905.1"/>
    <property type="molecule type" value="Genomic_DNA"/>
</dbReference>
<accession>A0A9D4GKV1</accession>
<dbReference type="AlphaFoldDB" id="A0A9D4GKV1"/>
<gene>
    <name evidence="2" type="ORF">DPMN_120633</name>
</gene>
<reference evidence="2" key="1">
    <citation type="journal article" date="2019" name="bioRxiv">
        <title>The Genome of the Zebra Mussel, Dreissena polymorpha: A Resource for Invasive Species Research.</title>
        <authorList>
            <person name="McCartney M.A."/>
            <person name="Auch B."/>
            <person name="Kono T."/>
            <person name="Mallez S."/>
            <person name="Zhang Y."/>
            <person name="Obille A."/>
            <person name="Becker A."/>
            <person name="Abrahante J.E."/>
            <person name="Garbe J."/>
            <person name="Badalamenti J.P."/>
            <person name="Herman A."/>
            <person name="Mangelson H."/>
            <person name="Liachko I."/>
            <person name="Sullivan S."/>
            <person name="Sone E.D."/>
            <person name="Koren S."/>
            <person name="Silverstein K.A.T."/>
            <person name="Beckman K.B."/>
            <person name="Gohl D.M."/>
        </authorList>
    </citation>
    <scope>NUCLEOTIDE SEQUENCE</scope>
    <source>
        <strain evidence="2">Duluth1</strain>
        <tissue evidence="2">Whole animal</tissue>
    </source>
</reference>
<comment type="caution">
    <text evidence="2">The sequence shown here is derived from an EMBL/GenBank/DDBJ whole genome shotgun (WGS) entry which is preliminary data.</text>
</comment>
<evidence type="ECO:0000256" key="1">
    <source>
        <dbReference type="SAM" id="MobiDB-lite"/>
    </source>
</evidence>